<dbReference type="Proteomes" id="UP000216020">
    <property type="component" value="Unassembled WGS sequence"/>
</dbReference>
<dbReference type="RefSeq" id="WP_094852406.1">
    <property type="nucleotide sequence ID" value="NZ_NEVM01000001.1"/>
</dbReference>
<sequence length="142" mass="15450">MNFSNRNFVRGLFLIVFALVFGGAAARYPLGTFARFGPGLFPLLVSGCLLLIGLITLVRARLVEPVPLNYNFKNIAIIMVSLCGFVLVSHFLNMLVGIVFLVFCSTLAGTSYSWVRNVKISLGLIAVAFAFKHLLGLALPIL</sequence>
<dbReference type="AlphaFoldDB" id="A0A261SPT8"/>
<evidence type="ECO:0000259" key="2">
    <source>
        <dbReference type="Pfam" id="PF07331"/>
    </source>
</evidence>
<gene>
    <name evidence="3" type="ORF">CAL29_08305</name>
</gene>
<feature type="transmembrane region" description="Helical" evidence="1">
    <location>
        <begin position="70"/>
        <end position="88"/>
    </location>
</feature>
<organism evidence="3 4">
    <name type="scientific">Bordetella genomosp. 10</name>
    <dbReference type="NCBI Taxonomy" id="1416804"/>
    <lineage>
        <taxon>Bacteria</taxon>
        <taxon>Pseudomonadati</taxon>
        <taxon>Pseudomonadota</taxon>
        <taxon>Betaproteobacteria</taxon>
        <taxon>Burkholderiales</taxon>
        <taxon>Alcaligenaceae</taxon>
        <taxon>Bordetella</taxon>
    </lineage>
</organism>
<evidence type="ECO:0000313" key="4">
    <source>
        <dbReference type="Proteomes" id="UP000216020"/>
    </source>
</evidence>
<proteinExistence type="predicted"/>
<keyword evidence="1" id="KW-0812">Transmembrane</keyword>
<evidence type="ECO:0000313" key="3">
    <source>
        <dbReference type="EMBL" id="OZI38313.1"/>
    </source>
</evidence>
<evidence type="ECO:0000256" key="1">
    <source>
        <dbReference type="SAM" id="Phobius"/>
    </source>
</evidence>
<dbReference type="Pfam" id="PF07331">
    <property type="entry name" value="TctB"/>
    <property type="match status" value="1"/>
</dbReference>
<keyword evidence="1" id="KW-1133">Transmembrane helix</keyword>
<dbReference type="EMBL" id="NEVM01000001">
    <property type="protein sequence ID" value="OZI38313.1"/>
    <property type="molecule type" value="Genomic_DNA"/>
</dbReference>
<name>A0A261SPT8_9BORD</name>
<feature type="domain" description="DUF1468" evidence="2">
    <location>
        <begin position="9"/>
        <end position="140"/>
    </location>
</feature>
<reference evidence="4" key="1">
    <citation type="submission" date="2017-05" db="EMBL/GenBank/DDBJ databases">
        <title>Complete and WGS of Bordetella genogroups.</title>
        <authorList>
            <person name="Spilker T."/>
            <person name="Lipuma J."/>
        </authorList>
    </citation>
    <scope>NUCLEOTIDE SEQUENCE [LARGE SCALE GENOMIC DNA]</scope>
    <source>
        <strain evidence="4">AU16122</strain>
    </source>
</reference>
<feature type="transmembrane region" description="Helical" evidence="1">
    <location>
        <begin position="122"/>
        <end position="141"/>
    </location>
</feature>
<comment type="caution">
    <text evidence="3">The sequence shown here is derived from an EMBL/GenBank/DDBJ whole genome shotgun (WGS) entry which is preliminary data.</text>
</comment>
<feature type="transmembrane region" description="Helical" evidence="1">
    <location>
        <begin position="36"/>
        <end position="58"/>
    </location>
</feature>
<accession>A0A261SPT8</accession>
<dbReference type="InterPro" id="IPR009936">
    <property type="entry name" value="DUF1468"/>
</dbReference>
<dbReference type="OrthoDB" id="8902299at2"/>
<keyword evidence="1" id="KW-0472">Membrane</keyword>
<feature type="transmembrane region" description="Helical" evidence="1">
    <location>
        <begin position="94"/>
        <end position="115"/>
    </location>
</feature>
<keyword evidence="4" id="KW-1185">Reference proteome</keyword>
<protein>
    <submittedName>
        <fullName evidence="3">Tripartite tricarboxylate transporter TctB</fullName>
    </submittedName>
</protein>